<evidence type="ECO:0000256" key="3">
    <source>
        <dbReference type="ARBA" id="ARBA00023163"/>
    </source>
</evidence>
<feature type="domain" description="HTH araC/xylS-type" evidence="4">
    <location>
        <begin position="232"/>
        <end position="334"/>
    </location>
</feature>
<name>A0A543A117_9ACTN</name>
<keyword evidence="2 5" id="KW-0238">DNA-binding</keyword>
<dbReference type="PANTHER" id="PTHR47894">
    <property type="entry name" value="HTH-TYPE TRANSCRIPTIONAL REGULATOR GADX"/>
    <property type="match status" value="1"/>
</dbReference>
<dbReference type="RefSeq" id="WP_141778510.1">
    <property type="nucleotide sequence ID" value="NZ_VFOV01000001.1"/>
</dbReference>
<keyword evidence="3" id="KW-0804">Transcription</keyword>
<dbReference type="GO" id="GO:0005829">
    <property type="term" value="C:cytosol"/>
    <property type="evidence" value="ECO:0007669"/>
    <property type="project" value="TreeGrafter"/>
</dbReference>
<dbReference type="InterPro" id="IPR032687">
    <property type="entry name" value="AraC-type_N"/>
</dbReference>
<dbReference type="Pfam" id="PF12833">
    <property type="entry name" value="HTH_18"/>
    <property type="match status" value="1"/>
</dbReference>
<dbReference type="GO" id="GO:0000976">
    <property type="term" value="F:transcription cis-regulatory region binding"/>
    <property type="evidence" value="ECO:0007669"/>
    <property type="project" value="TreeGrafter"/>
</dbReference>
<gene>
    <name evidence="5" type="ORF">FB381_0139</name>
</gene>
<keyword evidence="6" id="KW-1185">Reference proteome</keyword>
<evidence type="ECO:0000313" key="6">
    <source>
        <dbReference type="Proteomes" id="UP000320209"/>
    </source>
</evidence>
<dbReference type="PANTHER" id="PTHR47894:SF4">
    <property type="entry name" value="HTH-TYPE TRANSCRIPTIONAL REGULATOR GADX"/>
    <property type="match status" value="1"/>
</dbReference>
<evidence type="ECO:0000313" key="5">
    <source>
        <dbReference type="EMBL" id="TQL66289.1"/>
    </source>
</evidence>
<dbReference type="Pfam" id="PF12625">
    <property type="entry name" value="Arabinose_bd"/>
    <property type="match status" value="1"/>
</dbReference>
<dbReference type="PROSITE" id="PS01124">
    <property type="entry name" value="HTH_ARAC_FAMILY_2"/>
    <property type="match status" value="1"/>
</dbReference>
<dbReference type="GO" id="GO:0003700">
    <property type="term" value="F:DNA-binding transcription factor activity"/>
    <property type="evidence" value="ECO:0007669"/>
    <property type="project" value="InterPro"/>
</dbReference>
<comment type="caution">
    <text evidence="5">The sequence shown here is derived from an EMBL/GenBank/DDBJ whole genome shotgun (WGS) entry which is preliminary data.</text>
</comment>
<dbReference type="SUPFAM" id="SSF46689">
    <property type="entry name" value="Homeodomain-like"/>
    <property type="match status" value="1"/>
</dbReference>
<evidence type="ECO:0000256" key="2">
    <source>
        <dbReference type="ARBA" id="ARBA00023125"/>
    </source>
</evidence>
<evidence type="ECO:0000256" key="1">
    <source>
        <dbReference type="ARBA" id="ARBA00023015"/>
    </source>
</evidence>
<reference evidence="5 6" key="1">
    <citation type="submission" date="2019-06" db="EMBL/GenBank/DDBJ databases">
        <title>Sequencing the genomes of 1000 actinobacteria strains.</title>
        <authorList>
            <person name="Klenk H.-P."/>
        </authorList>
    </citation>
    <scope>NUCLEOTIDE SEQUENCE [LARGE SCALE GENOMIC DNA]</scope>
    <source>
        <strain evidence="5 6">DSM 25218</strain>
    </source>
</reference>
<dbReference type="InterPro" id="IPR018060">
    <property type="entry name" value="HTH_AraC"/>
</dbReference>
<dbReference type="EMBL" id="VFOV01000001">
    <property type="protein sequence ID" value="TQL66289.1"/>
    <property type="molecule type" value="Genomic_DNA"/>
</dbReference>
<evidence type="ECO:0000259" key="4">
    <source>
        <dbReference type="PROSITE" id="PS01124"/>
    </source>
</evidence>
<proteinExistence type="predicted"/>
<keyword evidence="1" id="KW-0805">Transcription regulation</keyword>
<sequence length="344" mass="37451">MGPAIRAASLRGIVPLVEQLGGEPHRLLARFGIPADALESEDAWVPITEHDLMLDAAAAELRCPDLGLRLAEGQDLTILGSLAVAIQACSTVAEALETGSRYLYAHSPALRIAVEPDPYERQGVVALTYSKDLRESSYSPQATELGLGLFYRVATTLIGSMSGLRSVELPHQPLSPVRRYTDYFGVDVKFGRATAALRVDRRILDEAFATANEAIRLLALEHIAQRYDDPARRVSTQVRGALAEALGTNPPAVATVARLLALHPRTLQRRLAAEGTGFEAVLDEVRRDATHRHLTTTTLPLGQVAALVGFADQSTLSHAVRRWFGCTPRELRRDEARALTTLSR</sequence>
<dbReference type="OrthoDB" id="5241536at2"/>
<dbReference type="AlphaFoldDB" id="A0A543A117"/>
<accession>A0A543A117</accession>
<protein>
    <submittedName>
        <fullName evidence="5">AraC-like DNA-binding protein</fullName>
    </submittedName>
</protein>
<dbReference type="InterPro" id="IPR009057">
    <property type="entry name" value="Homeodomain-like_sf"/>
</dbReference>
<dbReference type="SMART" id="SM00342">
    <property type="entry name" value="HTH_ARAC"/>
    <property type="match status" value="1"/>
</dbReference>
<organism evidence="5 6">
    <name type="scientific">Nocardioides albertanoniae</name>
    <dbReference type="NCBI Taxonomy" id="1175486"/>
    <lineage>
        <taxon>Bacteria</taxon>
        <taxon>Bacillati</taxon>
        <taxon>Actinomycetota</taxon>
        <taxon>Actinomycetes</taxon>
        <taxon>Propionibacteriales</taxon>
        <taxon>Nocardioidaceae</taxon>
        <taxon>Nocardioides</taxon>
    </lineage>
</organism>
<dbReference type="Proteomes" id="UP000320209">
    <property type="component" value="Unassembled WGS sequence"/>
</dbReference>
<dbReference type="Gene3D" id="1.10.10.60">
    <property type="entry name" value="Homeodomain-like"/>
    <property type="match status" value="1"/>
</dbReference>